<feature type="compositionally biased region" description="Polar residues" evidence="2">
    <location>
        <begin position="1"/>
        <end position="24"/>
    </location>
</feature>
<name>A0A9W8M9Y5_9AGAR</name>
<evidence type="ECO:0000313" key="3">
    <source>
        <dbReference type="EMBL" id="KAJ2922147.1"/>
    </source>
</evidence>
<organism evidence="3 4">
    <name type="scientific">Candolleomyces eurysporus</name>
    <dbReference type="NCBI Taxonomy" id="2828524"/>
    <lineage>
        <taxon>Eukaryota</taxon>
        <taxon>Fungi</taxon>
        <taxon>Dikarya</taxon>
        <taxon>Basidiomycota</taxon>
        <taxon>Agaricomycotina</taxon>
        <taxon>Agaricomycetes</taxon>
        <taxon>Agaricomycetidae</taxon>
        <taxon>Agaricales</taxon>
        <taxon>Agaricineae</taxon>
        <taxon>Psathyrellaceae</taxon>
        <taxon>Candolleomyces</taxon>
    </lineage>
</organism>
<feature type="region of interest" description="Disordered" evidence="2">
    <location>
        <begin position="233"/>
        <end position="269"/>
    </location>
</feature>
<keyword evidence="1" id="KW-0175">Coiled coil</keyword>
<feature type="coiled-coil region" evidence="1">
    <location>
        <begin position="75"/>
        <end position="109"/>
    </location>
</feature>
<feature type="region of interest" description="Disordered" evidence="2">
    <location>
        <begin position="1"/>
        <end position="40"/>
    </location>
</feature>
<evidence type="ECO:0000256" key="1">
    <source>
        <dbReference type="SAM" id="Coils"/>
    </source>
</evidence>
<feature type="non-terminal residue" evidence="3">
    <location>
        <position position="269"/>
    </location>
</feature>
<accession>A0A9W8M9Y5</accession>
<keyword evidence="4" id="KW-1185">Reference proteome</keyword>
<comment type="caution">
    <text evidence="3">The sequence shown here is derived from an EMBL/GenBank/DDBJ whole genome shotgun (WGS) entry which is preliminary data.</text>
</comment>
<evidence type="ECO:0000256" key="2">
    <source>
        <dbReference type="SAM" id="MobiDB-lite"/>
    </source>
</evidence>
<reference evidence="3" key="1">
    <citation type="submission" date="2022-06" db="EMBL/GenBank/DDBJ databases">
        <title>Genome Sequence of Candolleomyces eurysporus.</title>
        <authorList>
            <person name="Buettner E."/>
        </authorList>
    </citation>
    <scope>NUCLEOTIDE SEQUENCE</scope>
    <source>
        <strain evidence="3">VTCC 930004</strain>
    </source>
</reference>
<dbReference type="Proteomes" id="UP001140091">
    <property type="component" value="Unassembled WGS sequence"/>
</dbReference>
<evidence type="ECO:0000313" key="4">
    <source>
        <dbReference type="Proteomes" id="UP001140091"/>
    </source>
</evidence>
<dbReference type="EMBL" id="JANBPK010001511">
    <property type="protein sequence ID" value="KAJ2922147.1"/>
    <property type="molecule type" value="Genomic_DNA"/>
</dbReference>
<dbReference type="OrthoDB" id="3222060at2759"/>
<proteinExistence type="predicted"/>
<dbReference type="AlphaFoldDB" id="A0A9W8M9Y5"/>
<sequence length="269" mass="30081">MASSSVNPMSFNEYTGTRNPSPTESIAPPSPPYPQAFDQYNRGQMGMASSRSAVGYGGSSIPAPFPADVSMPLDAGAHDHEVRQLRRKVRELQMELHRSRTALETLRNNVPNSSALPTPPHSSSFQAGWKARTEARKKLFCSLNRAGNALCAWHDSRRERRAYPPRNAPPGYLNCGCTYEEALFEESLSRHGVGSYHPGETVRMDPALRNPLLKLLEKRYGYKDGEFEHDPITEEWAEGESPSVWEQKAHSGQIVRRRPDPNANNHDRA</sequence>
<protein>
    <submittedName>
        <fullName evidence="3">Uncharacterized protein</fullName>
    </submittedName>
</protein>
<gene>
    <name evidence="3" type="ORF">H1R20_g14953</name>
</gene>
<feature type="compositionally biased region" description="Basic and acidic residues" evidence="2">
    <location>
        <begin position="257"/>
        <end position="269"/>
    </location>
</feature>